<protein>
    <submittedName>
        <fullName evidence="1">Uncharacterized protein</fullName>
    </submittedName>
</protein>
<name>A0A0F9NGE2_9ZZZZ</name>
<evidence type="ECO:0000313" key="1">
    <source>
        <dbReference type="EMBL" id="KKN17019.1"/>
    </source>
</evidence>
<gene>
    <name evidence="1" type="ORF">LCGC14_0970270</name>
</gene>
<proteinExistence type="predicted"/>
<comment type="caution">
    <text evidence="1">The sequence shown here is derived from an EMBL/GenBank/DDBJ whole genome shotgun (WGS) entry which is preliminary data.</text>
</comment>
<organism evidence="1">
    <name type="scientific">marine sediment metagenome</name>
    <dbReference type="NCBI Taxonomy" id="412755"/>
    <lineage>
        <taxon>unclassified sequences</taxon>
        <taxon>metagenomes</taxon>
        <taxon>ecological metagenomes</taxon>
    </lineage>
</organism>
<dbReference type="AlphaFoldDB" id="A0A0F9NGE2"/>
<sequence>MEKEEIKKADCNNCKKEGRTFEGVAYFRKTKGDYRCTKCGNEFVLGLEKFEEAKIKMPKEKAKEEWRKYVELLKRRKEKYFETMKKAHYELKQGRELIDVYKIMKEAGLNDLNEPKLAIARADISELVFKRRDEGTGNFEMEQGWNRKDWKTDIELPQNTFSIHWKRETNKGVESQWRLDKEKITTKVPIIPVELVPEGDLKNYYILWEPSEWQELPETKDPVLLKRISQNLFVILGSWDLTELEQSIILGR</sequence>
<reference evidence="1" key="1">
    <citation type="journal article" date="2015" name="Nature">
        <title>Complex archaea that bridge the gap between prokaryotes and eukaryotes.</title>
        <authorList>
            <person name="Spang A."/>
            <person name="Saw J.H."/>
            <person name="Jorgensen S.L."/>
            <person name="Zaremba-Niedzwiedzka K."/>
            <person name="Martijn J."/>
            <person name="Lind A.E."/>
            <person name="van Eijk R."/>
            <person name="Schleper C."/>
            <person name="Guy L."/>
            <person name="Ettema T.J."/>
        </authorList>
    </citation>
    <scope>NUCLEOTIDE SEQUENCE</scope>
</reference>
<accession>A0A0F9NGE2</accession>
<dbReference type="EMBL" id="LAZR01003564">
    <property type="protein sequence ID" value="KKN17019.1"/>
    <property type="molecule type" value="Genomic_DNA"/>
</dbReference>